<protein>
    <submittedName>
        <fullName evidence="2">NAD(P)H-binding protein</fullName>
    </submittedName>
</protein>
<dbReference type="EMBL" id="BAAAHH010000025">
    <property type="protein sequence ID" value="GAA0961021.1"/>
    <property type="molecule type" value="Genomic_DNA"/>
</dbReference>
<dbReference type="InterPro" id="IPR036291">
    <property type="entry name" value="NAD(P)-bd_dom_sf"/>
</dbReference>
<evidence type="ECO:0000313" key="2">
    <source>
        <dbReference type="EMBL" id="GAA0961021.1"/>
    </source>
</evidence>
<gene>
    <name evidence="2" type="ORF">GCM10009550_52980</name>
</gene>
<feature type="domain" description="NmrA-like" evidence="1">
    <location>
        <begin position="2"/>
        <end position="209"/>
    </location>
</feature>
<proteinExistence type="predicted"/>
<dbReference type="PANTHER" id="PTHR43162">
    <property type="match status" value="1"/>
</dbReference>
<evidence type="ECO:0000259" key="1">
    <source>
        <dbReference type="Pfam" id="PF05368"/>
    </source>
</evidence>
<dbReference type="Pfam" id="PF05368">
    <property type="entry name" value="NmrA"/>
    <property type="match status" value="1"/>
</dbReference>
<dbReference type="InterPro" id="IPR051604">
    <property type="entry name" value="Ergot_Alk_Oxidoreductase"/>
</dbReference>
<dbReference type="Gene3D" id="3.90.25.10">
    <property type="entry name" value="UDP-galactose 4-epimerase, domain 1"/>
    <property type="match status" value="1"/>
</dbReference>
<sequence length="269" mass="28742">MILITGATGNVGGQVAAGLADLEPRRLSRSASGPGAVAGDLTDLELMEKALDGVDRVFLLWPMAPAPLAEPLVDLLSRRVERVVFLSTLTIAAGLDDDITRTHAELERMIDESGLARTFIRASGFATNLLWEAHAIKSGVVRKPFGAAGRSLVHEHDLGAVAAQALRDDAYAGTELVVTGPEAVTQRRQIELIAEATGRPIRWEELSQDAAHAEMVGAGWDPTMAADLLDYYGSLVEAPEPVTSTVADVTGVPARSFRQWAQDHADAFR</sequence>
<organism evidence="2 3">
    <name type="scientific">Actinocorallia libanotica</name>
    <dbReference type="NCBI Taxonomy" id="46162"/>
    <lineage>
        <taxon>Bacteria</taxon>
        <taxon>Bacillati</taxon>
        <taxon>Actinomycetota</taxon>
        <taxon>Actinomycetes</taxon>
        <taxon>Streptosporangiales</taxon>
        <taxon>Thermomonosporaceae</taxon>
        <taxon>Actinocorallia</taxon>
    </lineage>
</organism>
<evidence type="ECO:0000313" key="3">
    <source>
        <dbReference type="Proteomes" id="UP001500665"/>
    </source>
</evidence>
<dbReference type="PANTHER" id="PTHR43162:SF1">
    <property type="entry name" value="PRESTALK A DIFFERENTIATION PROTEIN A"/>
    <property type="match status" value="1"/>
</dbReference>
<dbReference type="InterPro" id="IPR008030">
    <property type="entry name" value="NmrA-like"/>
</dbReference>
<dbReference type="RefSeq" id="WP_344243673.1">
    <property type="nucleotide sequence ID" value="NZ_BAAAHH010000025.1"/>
</dbReference>
<dbReference type="Proteomes" id="UP001500665">
    <property type="component" value="Unassembled WGS sequence"/>
</dbReference>
<keyword evidence="3" id="KW-1185">Reference proteome</keyword>
<reference evidence="2 3" key="1">
    <citation type="journal article" date="2019" name="Int. J. Syst. Evol. Microbiol.">
        <title>The Global Catalogue of Microorganisms (GCM) 10K type strain sequencing project: providing services to taxonomists for standard genome sequencing and annotation.</title>
        <authorList>
            <consortium name="The Broad Institute Genomics Platform"/>
            <consortium name="The Broad Institute Genome Sequencing Center for Infectious Disease"/>
            <person name="Wu L."/>
            <person name="Ma J."/>
        </authorList>
    </citation>
    <scope>NUCLEOTIDE SEQUENCE [LARGE SCALE GENOMIC DNA]</scope>
    <source>
        <strain evidence="2 3">JCM 10696</strain>
    </source>
</reference>
<dbReference type="SUPFAM" id="SSF51735">
    <property type="entry name" value="NAD(P)-binding Rossmann-fold domains"/>
    <property type="match status" value="1"/>
</dbReference>
<dbReference type="Gene3D" id="3.40.50.720">
    <property type="entry name" value="NAD(P)-binding Rossmann-like Domain"/>
    <property type="match status" value="1"/>
</dbReference>
<comment type="caution">
    <text evidence="2">The sequence shown here is derived from an EMBL/GenBank/DDBJ whole genome shotgun (WGS) entry which is preliminary data.</text>
</comment>
<name>A0ABN1RP94_9ACTN</name>
<accession>A0ABN1RP94</accession>